<dbReference type="EnsemblMetazoa" id="CJA08253.1">
    <property type="protein sequence ID" value="CJA08253.1"/>
    <property type="gene ID" value="WBGene00127457"/>
</dbReference>
<keyword evidence="1" id="KW-0472">Membrane</keyword>
<organism evidence="2 3">
    <name type="scientific">Caenorhabditis japonica</name>
    <dbReference type="NCBI Taxonomy" id="281687"/>
    <lineage>
        <taxon>Eukaryota</taxon>
        <taxon>Metazoa</taxon>
        <taxon>Ecdysozoa</taxon>
        <taxon>Nematoda</taxon>
        <taxon>Chromadorea</taxon>
        <taxon>Rhabditida</taxon>
        <taxon>Rhabditina</taxon>
        <taxon>Rhabditomorpha</taxon>
        <taxon>Rhabditoidea</taxon>
        <taxon>Rhabditidae</taxon>
        <taxon>Peloderinae</taxon>
        <taxon>Caenorhabditis</taxon>
    </lineage>
</organism>
<reference evidence="3" key="1">
    <citation type="submission" date="2010-08" db="EMBL/GenBank/DDBJ databases">
        <authorList>
            <consortium name="Caenorhabditis japonica Sequencing Consortium"/>
            <person name="Wilson R.K."/>
        </authorList>
    </citation>
    <scope>NUCLEOTIDE SEQUENCE [LARGE SCALE GENOMIC DNA]</scope>
    <source>
        <strain evidence="3">DF5081</strain>
    </source>
</reference>
<evidence type="ECO:0000256" key="1">
    <source>
        <dbReference type="SAM" id="Phobius"/>
    </source>
</evidence>
<feature type="transmembrane region" description="Helical" evidence="1">
    <location>
        <begin position="77"/>
        <end position="97"/>
    </location>
</feature>
<evidence type="ECO:0000313" key="2">
    <source>
        <dbReference type="EnsemblMetazoa" id="CJA08253.1"/>
    </source>
</evidence>
<sequence>MDGIVQPVFHSHKSAFSMMMDLRDRAIPLHVANLMISVMAGCFGVIIYGIATLFIFRYFALERLGRIKYFDSHFLPIWYVIPIVGGIVWTLDAYLIFSNNPTSSEYIREFIHTSFGMDINQTAYIAAVFFPPDHHGDPRFSYQCGFGVLLTIAIMMVPFNIVITTGIKSVAKIKEFPTSIYGKDLQMQLYKALVAQVYVQYWP</sequence>
<dbReference type="Pfam" id="PF10326">
    <property type="entry name" value="7TM_GPCR_Str"/>
    <property type="match status" value="1"/>
</dbReference>
<dbReference type="PANTHER" id="PTHR46000">
    <property type="entry name" value="SEVEN TM RECEPTOR-RELATED"/>
    <property type="match status" value="1"/>
</dbReference>
<dbReference type="AlphaFoldDB" id="A0A8R1DP28"/>
<keyword evidence="1" id="KW-1133">Transmembrane helix</keyword>
<proteinExistence type="predicted"/>
<feature type="transmembrane region" description="Helical" evidence="1">
    <location>
        <begin position="140"/>
        <end position="163"/>
    </location>
</feature>
<feature type="transmembrane region" description="Helical" evidence="1">
    <location>
        <begin position="27"/>
        <end position="56"/>
    </location>
</feature>
<accession>A0A8R1DP28</accession>
<dbReference type="PANTHER" id="PTHR46000:SF11">
    <property type="entry name" value="SEVEN TM RECEPTOR"/>
    <property type="match status" value="1"/>
</dbReference>
<reference evidence="2" key="2">
    <citation type="submission" date="2022-06" db="UniProtKB">
        <authorList>
            <consortium name="EnsemblMetazoa"/>
        </authorList>
    </citation>
    <scope>IDENTIFICATION</scope>
    <source>
        <strain evidence="2">DF5081</strain>
    </source>
</reference>
<protein>
    <submittedName>
        <fullName evidence="2">Uncharacterized protein</fullName>
    </submittedName>
</protein>
<dbReference type="Proteomes" id="UP000005237">
    <property type="component" value="Unassembled WGS sequence"/>
</dbReference>
<evidence type="ECO:0000313" key="3">
    <source>
        <dbReference type="Proteomes" id="UP000005237"/>
    </source>
</evidence>
<keyword evidence="3" id="KW-1185">Reference proteome</keyword>
<keyword evidence="1" id="KW-0812">Transmembrane</keyword>
<dbReference type="InterPro" id="IPR019428">
    <property type="entry name" value="7TM_GPCR_serpentine_rcpt_Str"/>
</dbReference>
<name>A0A8R1DP28_CAEJA</name>